<evidence type="ECO:0000313" key="10">
    <source>
        <dbReference type="Proteomes" id="UP000770661"/>
    </source>
</evidence>
<evidence type="ECO:0000256" key="1">
    <source>
        <dbReference type="ARBA" id="ARBA00004167"/>
    </source>
</evidence>
<evidence type="ECO:0000256" key="6">
    <source>
        <dbReference type="ARBA" id="ARBA00022989"/>
    </source>
</evidence>
<sequence>MVMVSVVVILVVNQENLGLHDLADLRQPASLLYVLRGKPVSEVTLLSCRCSMHPWPGTTHIATIMNQSLPWLNYTTTRQDLRQRHPNLPLDLLNGPKNRRCSLLPTLFSIDWSNRYWQRTILDDNASFFLYSAFLDPETEGKASVRLLGVSESKAPPPAWCHLWFHADAPPLSVRVATVDYLDYQGRNGGRQMPYLLQCPLPPNASDAPLAVSLTTQPCGHASNLLRVIGGRQREVSAYRSRKVPDNPTTMVKGWAAAVCGSALFYYHEDFSARLVEWVEVMRAQGFSQVFLYVTDVHPNITKVLRHYVHEGFVEVTDYSYPPPYLNDPTLRRLWTLVERQKMFAQENVYFTDCVLRHMHQYRFIAHYDPDEVPILPEHHNFTHFLDDLIASVKGPAPPGYKLQWAYFFDNVAPSEEAAGLPAFLWMLRHTGRQASHFERQCGYGKIKAVSPKMAFLGHFKHTCDKNCDNETVHDLTLHKYKEQVAVKVQRVLSDLQLL</sequence>
<dbReference type="PANTHER" id="PTHR21461">
    <property type="entry name" value="GLYCOSYLTRANSFERASE FAMILY 92 PROTEIN"/>
    <property type="match status" value="1"/>
</dbReference>
<keyword evidence="3 8" id="KW-0328">Glycosyltransferase</keyword>
<gene>
    <name evidence="9" type="ORF">GWK47_032609</name>
</gene>
<evidence type="ECO:0000256" key="5">
    <source>
        <dbReference type="ARBA" id="ARBA00022692"/>
    </source>
</evidence>
<dbReference type="Pfam" id="PF01697">
    <property type="entry name" value="Glyco_transf_92"/>
    <property type="match status" value="1"/>
</dbReference>
<dbReference type="Proteomes" id="UP000770661">
    <property type="component" value="Unassembled WGS sequence"/>
</dbReference>
<evidence type="ECO:0000256" key="2">
    <source>
        <dbReference type="ARBA" id="ARBA00007647"/>
    </source>
</evidence>
<protein>
    <recommendedName>
        <fullName evidence="8">Glycosyltransferase family 92 protein</fullName>
        <ecNumber evidence="8">2.4.1.-</ecNumber>
    </recommendedName>
</protein>
<reference evidence="9" key="1">
    <citation type="submission" date="2020-07" db="EMBL/GenBank/DDBJ databases">
        <title>The High-quality genome of the commercially important snow crab, Chionoecetes opilio.</title>
        <authorList>
            <person name="Jeong J.-H."/>
            <person name="Ryu S."/>
        </authorList>
    </citation>
    <scope>NUCLEOTIDE SEQUENCE</scope>
    <source>
        <strain evidence="9">MADBK_172401_WGS</strain>
        <tissue evidence="9">Digestive gland</tissue>
    </source>
</reference>
<keyword evidence="4 8" id="KW-0808">Transferase</keyword>
<name>A0A8J4YIN6_CHIOP</name>
<dbReference type="AlphaFoldDB" id="A0A8J4YIN6"/>
<dbReference type="EMBL" id="JACEEZ010002275">
    <property type="protein sequence ID" value="KAG0728382.1"/>
    <property type="molecule type" value="Genomic_DNA"/>
</dbReference>
<comment type="similarity">
    <text evidence="2 8">Belongs to the glycosyltransferase 92 family.</text>
</comment>
<organism evidence="9 10">
    <name type="scientific">Chionoecetes opilio</name>
    <name type="common">Atlantic snow crab</name>
    <name type="synonym">Cancer opilio</name>
    <dbReference type="NCBI Taxonomy" id="41210"/>
    <lineage>
        <taxon>Eukaryota</taxon>
        <taxon>Metazoa</taxon>
        <taxon>Ecdysozoa</taxon>
        <taxon>Arthropoda</taxon>
        <taxon>Crustacea</taxon>
        <taxon>Multicrustacea</taxon>
        <taxon>Malacostraca</taxon>
        <taxon>Eumalacostraca</taxon>
        <taxon>Eucarida</taxon>
        <taxon>Decapoda</taxon>
        <taxon>Pleocyemata</taxon>
        <taxon>Brachyura</taxon>
        <taxon>Eubrachyura</taxon>
        <taxon>Majoidea</taxon>
        <taxon>Majidae</taxon>
        <taxon>Chionoecetes</taxon>
    </lineage>
</organism>
<evidence type="ECO:0000313" key="9">
    <source>
        <dbReference type="EMBL" id="KAG0728382.1"/>
    </source>
</evidence>
<comment type="subcellular location">
    <subcellularLocation>
        <location evidence="1">Membrane</location>
        <topology evidence="1">Single-pass membrane protein</topology>
    </subcellularLocation>
</comment>
<dbReference type="GO" id="GO:0016020">
    <property type="term" value="C:membrane"/>
    <property type="evidence" value="ECO:0007669"/>
    <property type="project" value="UniProtKB-SubCell"/>
</dbReference>
<dbReference type="OrthoDB" id="6369239at2759"/>
<keyword evidence="7" id="KW-0472">Membrane</keyword>
<dbReference type="GO" id="GO:0005737">
    <property type="term" value="C:cytoplasm"/>
    <property type="evidence" value="ECO:0007669"/>
    <property type="project" value="TreeGrafter"/>
</dbReference>
<accession>A0A8J4YIN6</accession>
<keyword evidence="6" id="KW-1133">Transmembrane helix</keyword>
<evidence type="ECO:0000256" key="7">
    <source>
        <dbReference type="ARBA" id="ARBA00023136"/>
    </source>
</evidence>
<comment type="caution">
    <text evidence="9">The sequence shown here is derived from an EMBL/GenBank/DDBJ whole genome shotgun (WGS) entry which is preliminary data.</text>
</comment>
<keyword evidence="10" id="KW-1185">Reference proteome</keyword>
<dbReference type="InterPro" id="IPR008166">
    <property type="entry name" value="Glyco_transf_92"/>
</dbReference>
<dbReference type="PANTHER" id="PTHR21461:SF69">
    <property type="entry name" value="GLYCOSYLTRANSFERASE FAMILY 92 PROTEIN"/>
    <property type="match status" value="1"/>
</dbReference>
<dbReference type="GO" id="GO:0016757">
    <property type="term" value="F:glycosyltransferase activity"/>
    <property type="evidence" value="ECO:0007669"/>
    <property type="project" value="UniProtKB-UniRule"/>
</dbReference>
<evidence type="ECO:0000256" key="4">
    <source>
        <dbReference type="ARBA" id="ARBA00022679"/>
    </source>
</evidence>
<evidence type="ECO:0000256" key="3">
    <source>
        <dbReference type="ARBA" id="ARBA00022676"/>
    </source>
</evidence>
<keyword evidence="5" id="KW-0812">Transmembrane</keyword>
<proteinExistence type="inferred from homology"/>
<evidence type="ECO:0000256" key="8">
    <source>
        <dbReference type="RuleBase" id="RU366017"/>
    </source>
</evidence>
<dbReference type="EC" id="2.4.1.-" evidence="8"/>